<evidence type="ECO:0000313" key="5">
    <source>
        <dbReference type="EMBL" id="PSH64246.1"/>
    </source>
</evidence>
<dbReference type="GO" id="GO:0003677">
    <property type="term" value="F:DNA binding"/>
    <property type="evidence" value="ECO:0007669"/>
    <property type="project" value="UniProtKB-KW"/>
</dbReference>
<evidence type="ECO:0000313" key="6">
    <source>
        <dbReference type="Proteomes" id="UP000241444"/>
    </source>
</evidence>
<keyword evidence="6" id="KW-1185">Reference proteome</keyword>
<dbReference type="RefSeq" id="WP_106713290.1">
    <property type="nucleotide sequence ID" value="NZ_PGGO01000021.1"/>
</dbReference>
<dbReference type="PRINTS" id="PR00038">
    <property type="entry name" value="HTHLUXR"/>
</dbReference>
<dbReference type="Gene3D" id="3.30.450.20">
    <property type="entry name" value="PAS domain"/>
    <property type="match status" value="1"/>
</dbReference>
<dbReference type="InterPro" id="IPR000014">
    <property type="entry name" value="PAS"/>
</dbReference>
<gene>
    <name evidence="5" type="ORF">CU102_22225</name>
</gene>
<dbReference type="SMART" id="SM00421">
    <property type="entry name" value="HTH_LUXR"/>
    <property type="match status" value="1"/>
</dbReference>
<dbReference type="EMBL" id="PGGO01000021">
    <property type="protein sequence ID" value="PSH64246.1"/>
    <property type="molecule type" value="Genomic_DNA"/>
</dbReference>
<protein>
    <submittedName>
        <fullName evidence="5">LuxR family transcriptional regulator</fullName>
    </submittedName>
</protein>
<organism evidence="5 6">
    <name type="scientific">Phyllobacterium brassicacearum</name>
    <dbReference type="NCBI Taxonomy" id="314235"/>
    <lineage>
        <taxon>Bacteria</taxon>
        <taxon>Pseudomonadati</taxon>
        <taxon>Pseudomonadota</taxon>
        <taxon>Alphaproteobacteria</taxon>
        <taxon>Hyphomicrobiales</taxon>
        <taxon>Phyllobacteriaceae</taxon>
        <taxon>Phyllobacterium</taxon>
    </lineage>
</organism>
<evidence type="ECO:0000259" key="4">
    <source>
        <dbReference type="PROSITE" id="PS50043"/>
    </source>
</evidence>
<evidence type="ECO:0000256" key="3">
    <source>
        <dbReference type="ARBA" id="ARBA00023163"/>
    </source>
</evidence>
<dbReference type="AlphaFoldDB" id="A0A2P7BCR5"/>
<dbReference type="GO" id="GO:0006355">
    <property type="term" value="P:regulation of DNA-templated transcription"/>
    <property type="evidence" value="ECO:0007669"/>
    <property type="project" value="InterPro"/>
</dbReference>
<evidence type="ECO:0000256" key="2">
    <source>
        <dbReference type="ARBA" id="ARBA00023125"/>
    </source>
</evidence>
<dbReference type="InterPro" id="IPR000792">
    <property type="entry name" value="Tscrpt_reg_LuxR_C"/>
</dbReference>
<comment type="caution">
    <text evidence="5">The sequence shown here is derived from an EMBL/GenBank/DDBJ whole genome shotgun (WGS) entry which is preliminary data.</text>
</comment>
<dbReference type="SUPFAM" id="SSF46894">
    <property type="entry name" value="C-terminal effector domain of the bipartite response regulators"/>
    <property type="match status" value="1"/>
</dbReference>
<dbReference type="OrthoDB" id="9782655at2"/>
<dbReference type="Proteomes" id="UP000241444">
    <property type="component" value="Unassembled WGS sequence"/>
</dbReference>
<keyword evidence="2" id="KW-0238">DNA-binding</keyword>
<dbReference type="Pfam" id="PF00196">
    <property type="entry name" value="GerE"/>
    <property type="match status" value="1"/>
</dbReference>
<reference evidence="6" key="1">
    <citation type="submission" date="2017-11" db="EMBL/GenBank/DDBJ databases">
        <authorList>
            <person name="Kuznetsova I."/>
            <person name="Sazanova A."/>
            <person name="Chirak E."/>
            <person name="Safronova V."/>
            <person name="Willems A."/>
        </authorList>
    </citation>
    <scope>NUCLEOTIDE SEQUENCE [LARGE SCALE GENOMIC DNA]</scope>
    <source>
        <strain evidence="6">STM 196</strain>
    </source>
</reference>
<dbReference type="PROSITE" id="PS50043">
    <property type="entry name" value="HTH_LUXR_2"/>
    <property type="match status" value="1"/>
</dbReference>
<sequence length="195" mass="22620">MKAPEFSKPDIESSGSVKRFQLSDLPVPMVYATHRIIRDCNSEFAEEFGYEREELIDQSFSRLYPKIRDFVRTGEMWRTNFAGGKVYYDERVMRRRDGSGFWCRVRGRSRNQADPFAEALYCFEPMNRVVAVNASLISDRQKQVLTLVSQGKTNAQIAEEIGLSKRTIEAHRARLMRAYGLRNSAELISWFSSLR</sequence>
<dbReference type="SUPFAM" id="SSF55785">
    <property type="entry name" value="PYP-like sensor domain (PAS domain)"/>
    <property type="match status" value="1"/>
</dbReference>
<proteinExistence type="predicted"/>
<accession>A0A2P7BCR5</accession>
<dbReference type="InterPro" id="IPR016032">
    <property type="entry name" value="Sig_transdc_resp-reg_C-effctor"/>
</dbReference>
<evidence type="ECO:0000256" key="1">
    <source>
        <dbReference type="ARBA" id="ARBA00023015"/>
    </source>
</evidence>
<name>A0A2P7BCR5_9HYPH</name>
<keyword evidence="3" id="KW-0804">Transcription</keyword>
<dbReference type="CDD" id="cd00130">
    <property type="entry name" value="PAS"/>
    <property type="match status" value="1"/>
</dbReference>
<dbReference type="InterPro" id="IPR036388">
    <property type="entry name" value="WH-like_DNA-bd_sf"/>
</dbReference>
<dbReference type="Pfam" id="PF13426">
    <property type="entry name" value="PAS_9"/>
    <property type="match status" value="1"/>
</dbReference>
<feature type="domain" description="HTH luxR-type" evidence="4">
    <location>
        <begin position="130"/>
        <end position="195"/>
    </location>
</feature>
<keyword evidence="1" id="KW-0805">Transcription regulation</keyword>
<dbReference type="PANTHER" id="PTHR44688:SF16">
    <property type="entry name" value="DNA-BINDING TRANSCRIPTIONAL ACTIVATOR DEVR_DOSR"/>
    <property type="match status" value="1"/>
</dbReference>
<dbReference type="Gene3D" id="1.10.10.10">
    <property type="entry name" value="Winged helix-like DNA-binding domain superfamily/Winged helix DNA-binding domain"/>
    <property type="match status" value="1"/>
</dbReference>
<dbReference type="InterPro" id="IPR035965">
    <property type="entry name" value="PAS-like_dom_sf"/>
</dbReference>
<dbReference type="PANTHER" id="PTHR44688">
    <property type="entry name" value="DNA-BINDING TRANSCRIPTIONAL ACTIVATOR DEVR_DOSR"/>
    <property type="match status" value="1"/>
</dbReference>
<dbReference type="CDD" id="cd06170">
    <property type="entry name" value="LuxR_C_like"/>
    <property type="match status" value="1"/>
</dbReference>
<dbReference type="NCBIfam" id="TIGR00229">
    <property type="entry name" value="sensory_box"/>
    <property type="match status" value="1"/>
</dbReference>